<dbReference type="InterPro" id="IPR010982">
    <property type="entry name" value="Lambda_DNA-bd_dom_sf"/>
</dbReference>
<proteinExistence type="predicted"/>
<evidence type="ECO:0000259" key="5">
    <source>
        <dbReference type="PROSITE" id="PS50943"/>
    </source>
</evidence>
<dbReference type="PROSITE" id="PS50932">
    <property type="entry name" value="HTH_LACI_2"/>
    <property type="match status" value="1"/>
</dbReference>
<dbReference type="InterPro" id="IPR028082">
    <property type="entry name" value="Peripla_BP_I"/>
</dbReference>
<gene>
    <name evidence="6" type="primary">lacI</name>
    <name evidence="6" type="ORF">GCM10017774_05380</name>
</gene>
<keyword evidence="2" id="KW-0238">DNA-binding</keyword>
<dbReference type="PANTHER" id="PTHR30146:SF153">
    <property type="entry name" value="LACTOSE OPERON REPRESSOR"/>
    <property type="match status" value="1"/>
</dbReference>
<accession>A0ABQ3LYP9</accession>
<dbReference type="CDD" id="cd01392">
    <property type="entry name" value="HTH_LacI"/>
    <property type="match status" value="1"/>
</dbReference>
<dbReference type="SUPFAM" id="SSF47413">
    <property type="entry name" value="lambda repressor-like DNA-binding domains"/>
    <property type="match status" value="1"/>
</dbReference>
<dbReference type="InterPro" id="IPR046335">
    <property type="entry name" value="LacI/GalR-like_sensor"/>
</dbReference>
<dbReference type="CDD" id="cd06267">
    <property type="entry name" value="PBP1_LacI_sugar_binding-like"/>
    <property type="match status" value="1"/>
</dbReference>
<comment type="caution">
    <text evidence="6">The sequence shown here is derived from an EMBL/GenBank/DDBJ whole genome shotgun (WGS) entry which is preliminary data.</text>
</comment>
<organism evidence="6 7">
    <name type="scientific">Lentzea cavernae</name>
    <dbReference type="NCBI Taxonomy" id="2020703"/>
    <lineage>
        <taxon>Bacteria</taxon>
        <taxon>Bacillati</taxon>
        <taxon>Actinomycetota</taxon>
        <taxon>Actinomycetes</taxon>
        <taxon>Pseudonocardiales</taxon>
        <taxon>Pseudonocardiaceae</taxon>
        <taxon>Lentzea</taxon>
    </lineage>
</organism>
<evidence type="ECO:0000313" key="6">
    <source>
        <dbReference type="EMBL" id="GHH29418.1"/>
    </source>
</evidence>
<dbReference type="PANTHER" id="PTHR30146">
    <property type="entry name" value="LACI-RELATED TRANSCRIPTIONAL REPRESSOR"/>
    <property type="match status" value="1"/>
</dbReference>
<evidence type="ECO:0000256" key="1">
    <source>
        <dbReference type="ARBA" id="ARBA00023015"/>
    </source>
</evidence>
<name>A0ABQ3LYP9_9PSEU</name>
<dbReference type="SMART" id="SM00354">
    <property type="entry name" value="HTH_LACI"/>
    <property type="match status" value="1"/>
</dbReference>
<sequence length="344" mass="36740">MIATTHEQETGMITIKEVARHAGVSISTVSYVLSGKRSISEETKRRVEQSIAALGYHPNAGARALASNRSRVLGLVVPLHSDQNLPVVMQFVSSIVASARDHDYDVLLLTKEAGPGEAHRVIARSMADAIIVMDVESADPRVPELRTVDAPVVLLGMPDDHEGLSCVDLDFAAAGRRMVGHLADLGHRSIALIGSPPAVYERGTSYAARLLAGFQRESTRRDLTATVHSCAPGYDSVAACLDDVLHAGHGITGLVVHNEAVLGQLLLELRRRSLDVPADLSVIALCPDDVAVSLPVRLTSISVPAQELGAIAVEMVVTRLAQDHAPEVRLLQPRLTERGSTSAR</sequence>
<dbReference type="PROSITE" id="PS50943">
    <property type="entry name" value="HTH_CROC1"/>
    <property type="match status" value="1"/>
</dbReference>
<evidence type="ECO:0000259" key="4">
    <source>
        <dbReference type="PROSITE" id="PS50932"/>
    </source>
</evidence>
<dbReference type="SUPFAM" id="SSF53822">
    <property type="entry name" value="Periplasmic binding protein-like I"/>
    <property type="match status" value="1"/>
</dbReference>
<protein>
    <submittedName>
        <fullName evidence="6">LacI family transcriptional regulator</fullName>
    </submittedName>
</protein>
<evidence type="ECO:0000313" key="7">
    <source>
        <dbReference type="Proteomes" id="UP000605568"/>
    </source>
</evidence>
<dbReference type="Gene3D" id="3.40.50.2300">
    <property type="match status" value="2"/>
</dbReference>
<dbReference type="PROSITE" id="PS00356">
    <property type="entry name" value="HTH_LACI_1"/>
    <property type="match status" value="1"/>
</dbReference>
<dbReference type="Gene3D" id="1.10.260.40">
    <property type="entry name" value="lambda repressor-like DNA-binding domains"/>
    <property type="match status" value="1"/>
</dbReference>
<keyword evidence="1" id="KW-0805">Transcription regulation</keyword>
<dbReference type="InterPro" id="IPR001387">
    <property type="entry name" value="Cro/C1-type_HTH"/>
</dbReference>
<feature type="domain" description="HTH cro/C1-type" evidence="5">
    <location>
        <begin position="13"/>
        <end position="43"/>
    </location>
</feature>
<reference evidence="7" key="1">
    <citation type="journal article" date="2019" name="Int. J. Syst. Evol. Microbiol.">
        <title>The Global Catalogue of Microorganisms (GCM) 10K type strain sequencing project: providing services to taxonomists for standard genome sequencing and annotation.</title>
        <authorList>
            <consortium name="The Broad Institute Genomics Platform"/>
            <consortium name="The Broad Institute Genome Sequencing Center for Infectious Disease"/>
            <person name="Wu L."/>
            <person name="Ma J."/>
        </authorList>
    </citation>
    <scope>NUCLEOTIDE SEQUENCE [LARGE SCALE GENOMIC DNA]</scope>
    <source>
        <strain evidence="7">CGMCC 4.7367</strain>
    </source>
</reference>
<feature type="domain" description="HTH lacI-type" evidence="4">
    <location>
        <begin position="13"/>
        <end position="67"/>
    </location>
</feature>
<keyword evidence="3" id="KW-0804">Transcription</keyword>
<dbReference type="InterPro" id="IPR000843">
    <property type="entry name" value="HTH_LacI"/>
</dbReference>
<evidence type="ECO:0000256" key="3">
    <source>
        <dbReference type="ARBA" id="ARBA00023163"/>
    </source>
</evidence>
<dbReference type="Pfam" id="PF00356">
    <property type="entry name" value="LacI"/>
    <property type="match status" value="1"/>
</dbReference>
<dbReference type="Pfam" id="PF13377">
    <property type="entry name" value="Peripla_BP_3"/>
    <property type="match status" value="1"/>
</dbReference>
<dbReference type="EMBL" id="BNAR01000001">
    <property type="protein sequence ID" value="GHH29418.1"/>
    <property type="molecule type" value="Genomic_DNA"/>
</dbReference>
<dbReference type="Proteomes" id="UP000605568">
    <property type="component" value="Unassembled WGS sequence"/>
</dbReference>
<keyword evidence="7" id="KW-1185">Reference proteome</keyword>
<evidence type="ECO:0000256" key="2">
    <source>
        <dbReference type="ARBA" id="ARBA00023125"/>
    </source>
</evidence>